<dbReference type="NCBIfam" id="TIGR00488">
    <property type="entry name" value="bis(5'-nucleosyl)-tetraphosphatase (symmetrical) YqeK"/>
    <property type="match status" value="1"/>
</dbReference>
<feature type="domain" description="HD" evidence="14">
    <location>
        <begin position="153"/>
        <end position="270"/>
    </location>
</feature>
<dbReference type="InterPro" id="IPR004821">
    <property type="entry name" value="Cyt_trans-like"/>
</dbReference>
<dbReference type="Pfam" id="PF01467">
    <property type="entry name" value="CTP_transf_like"/>
    <property type="match status" value="1"/>
</dbReference>
<reference evidence="15" key="1">
    <citation type="submission" date="2020-10" db="EMBL/GenBank/DDBJ databases">
        <authorList>
            <person name="Gilroy R."/>
        </authorList>
    </citation>
    <scope>NUCLEOTIDE SEQUENCE</scope>
    <source>
        <strain evidence="15">F6-4510</strain>
    </source>
</reference>
<dbReference type="PANTHER" id="PTHR35795">
    <property type="entry name" value="SLR1885 PROTEIN"/>
    <property type="match status" value="1"/>
</dbReference>
<evidence type="ECO:0000313" key="15">
    <source>
        <dbReference type="EMBL" id="MBO8434606.1"/>
    </source>
</evidence>
<dbReference type="InterPro" id="IPR051094">
    <property type="entry name" value="Diverse_Catalytic_Enzymes"/>
</dbReference>
<dbReference type="SMART" id="SM00471">
    <property type="entry name" value="HDc"/>
    <property type="match status" value="1"/>
</dbReference>
<reference evidence="15" key="2">
    <citation type="journal article" date="2021" name="PeerJ">
        <title>Extensive microbial diversity within the chicken gut microbiome revealed by metagenomics and culture.</title>
        <authorList>
            <person name="Gilroy R."/>
            <person name="Ravi A."/>
            <person name="Getino M."/>
            <person name="Pursley I."/>
            <person name="Horton D.L."/>
            <person name="Alikhan N.F."/>
            <person name="Baker D."/>
            <person name="Gharbi K."/>
            <person name="Hall N."/>
            <person name="Watson M."/>
            <person name="Adriaenssens E.M."/>
            <person name="Foster-Nyarko E."/>
            <person name="Jarju S."/>
            <person name="Secka A."/>
            <person name="Antonio M."/>
            <person name="Oren A."/>
            <person name="Chaudhuri R.R."/>
            <person name="La Ragione R."/>
            <person name="Hildebrand F."/>
            <person name="Pallen M.J."/>
        </authorList>
    </citation>
    <scope>NUCLEOTIDE SEQUENCE</scope>
    <source>
        <strain evidence="15">F6-4510</strain>
    </source>
</reference>
<gene>
    <name evidence="15" type="primary">yqeK</name>
    <name evidence="15" type="ORF">IAC55_04705</name>
</gene>
<keyword evidence="4" id="KW-0808">Transferase</keyword>
<dbReference type="PANTHER" id="PTHR35795:SF1">
    <property type="entry name" value="BIS(5'-NUCLEOSYL)-TETRAPHOSPHATASE, SYMMETRICAL"/>
    <property type="match status" value="1"/>
</dbReference>
<dbReference type="EMBL" id="JADIMX010000088">
    <property type="protein sequence ID" value="MBO8434606.1"/>
    <property type="molecule type" value="Genomic_DNA"/>
</dbReference>
<dbReference type="GO" id="GO:0046872">
    <property type="term" value="F:metal ion binding"/>
    <property type="evidence" value="ECO:0007669"/>
    <property type="project" value="UniProtKB-KW"/>
</dbReference>
<evidence type="ECO:0000256" key="3">
    <source>
        <dbReference type="ARBA" id="ARBA00022642"/>
    </source>
</evidence>
<evidence type="ECO:0000256" key="1">
    <source>
        <dbReference type="ARBA" id="ARBA00002324"/>
    </source>
</evidence>
<comment type="catalytic activity">
    <reaction evidence="13">
        <text>P(1),P(4)-bis(5'-adenosyl) tetraphosphate + H2O = 2 ADP + 2 H(+)</text>
        <dbReference type="Rhea" id="RHEA:24252"/>
        <dbReference type="ChEBI" id="CHEBI:15377"/>
        <dbReference type="ChEBI" id="CHEBI:15378"/>
        <dbReference type="ChEBI" id="CHEBI:58141"/>
        <dbReference type="ChEBI" id="CHEBI:456216"/>
        <dbReference type="EC" id="3.6.1.41"/>
    </reaction>
</comment>
<dbReference type="InterPro" id="IPR006674">
    <property type="entry name" value="HD_domain"/>
</dbReference>
<dbReference type="InterPro" id="IPR014729">
    <property type="entry name" value="Rossmann-like_a/b/a_fold"/>
</dbReference>
<dbReference type="InterPro" id="IPR005248">
    <property type="entry name" value="NadD/NMNAT"/>
</dbReference>
<evidence type="ECO:0000256" key="8">
    <source>
        <dbReference type="ARBA" id="ARBA00022801"/>
    </source>
</evidence>
<sequence length="324" mass="37914">IDREGNTYTVDTIEEIKRICGPDTHIYFITGADTIEQIMTWKNPEKLLSLCDFIAVTRPGYKKNKLYEEIEEIMDKYKSRIYYMQVPALEISSSDIRKKVSEGKPIKYLLPESVEEYIEKVGLYKKPVKREVKFMLDKSVMQEKLQSSLSIKRYIHTLGVMKEAKKLAKIYGNDELVEKSEVAGLLHDCAKDYPVDLKKRLCKEYHVPIDDIMKAQMDLTHPFLGAEVAKREYLVDDEDILDAIRYHTTGRKDMSLLEKIVFVADYIEENRKPFDGLDEAKRLAYIDLDLAMKFILENTIKYVEERKLKLHPLSLEALEYYKNK</sequence>
<evidence type="ECO:0000256" key="9">
    <source>
        <dbReference type="ARBA" id="ARBA00022840"/>
    </source>
</evidence>
<dbReference type="Gene3D" id="1.10.3210.10">
    <property type="entry name" value="Hypothetical protein af1432"/>
    <property type="match status" value="1"/>
</dbReference>
<evidence type="ECO:0000256" key="7">
    <source>
        <dbReference type="ARBA" id="ARBA00022741"/>
    </source>
</evidence>
<proteinExistence type="predicted"/>
<dbReference type="InterPro" id="IPR005249">
    <property type="entry name" value="YqeK"/>
</dbReference>
<dbReference type="SUPFAM" id="SSF109604">
    <property type="entry name" value="HD-domain/PDEase-like"/>
    <property type="match status" value="1"/>
</dbReference>
<evidence type="ECO:0000256" key="11">
    <source>
        <dbReference type="ARBA" id="ARBA00023027"/>
    </source>
</evidence>
<dbReference type="GO" id="GO:0005524">
    <property type="term" value="F:ATP binding"/>
    <property type="evidence" value="ECO:0007669"/>
    <property type="project" value="UniProtKB-KW"/>
</dbReference>
<keyword evidence="10" id="KW-0408">Iron</keyword>
<dbReference type="CDD" id="cd00077">
    <property type="entry name" value="HDc"/>
    <property type="match status" value="1"/>
</dbReference>
<evidence type="ECO:0000256" key="6">
    <source>
        <dbReference type="ARBA" id="ARBA00022723"/>
    </source>
</evidence>
<name>A0A9D9DVT6_9FIRM</name>
<evidence type="ECO:0000256" key="4">
    <source>
        <dbReference type="ARBA" id="ARBA00022679"/>
    </source>
</evidence>
<evidence type="ECO:0000256" key="5">
    <source>
        <dbReference type="ARBA" id="ARBA00022695"/>
    </source>
</evidence>
<feature type="non-terminal residue" evidence="15">
    <location>
        <position position="1"/>
    </location>
</feature>
<dbReference type="SUPFAM" id="SSF52374">
    <property type="entry name" value="Nucleotidylyl transferase"/>
    <property type="match status" value="1"/>
</dbReference>
<dbReference type="Gene3D" id="3.40.50.620">
    <property type="entry name" value="HUPs"/>
    <property type="match status" value="1"/>
</dbReference>
<accession>A0A9D9DVT6</accession>
<comment type="caution">
    <text evidence="15">The sequence shown here is derived from an EMBL/GenBank/DDBJ whole genome shotgun (WGS) entry which is preliminary data.</text>
</comment>
<evidence type="ECO:0000256" key="13">
    <source>
        <dbReference type="ARBA" id="ARBA00049417"/>
    </source>
</evidence>
<evidence type="ECO:0000256" key="2">
    <source>
        <dbReference type="ARBA" id="ARBA00005019"/>
    </source>
</evidence>
<keyword evidence="11" id="KW-0520">NAD</keyword>
<dbReference type="InterPro" id="IPR003607">
    <property type="entry name" value="HD/PDEase_dom"/>
</dbReference>
<dbReference type="GO" id="GO:0008803">
    <property type="term" value="F:bis(5'-nucleosyl)-tetraphosphatase (symmetrical) activity"/>
    <property type="evidence" value="ECO:0007669"/>
    <property type="project" value="UniProtKB-EC"/>
</dbReference>
<protein>
    <submittedName>
        <fullName evidence="15">Bis(5'-nucleosyl)-tetraphosphatase (Symmetrical) YqeK</fullName>
        <ecNumber evidence="15">3.6.1.41</ecNumber>
    </submittedName>
</protein>
<dbReference type="PROSITE" id="PS51831">
    <property type="entry name" value="HD"/>
    <property type="match status" value="1"/>
</dbReference>
<organism evidence="15 16">
    <name type="scientific">Candidatus Fimicola merdigallinarum</name>
    <dbReference type="NCBI Taxonomy" id="2840819"/>
    <lineage>
        <taxon>Bacteria</taxon>
        <taxon>Bacillati</taxon>
        <taxon>Bacillota</taxon>
        <taxon>Clostridia</taxon>
        <taxon>Lachnospirales</taxon>
        <taxon>Lachnospiraceae</taxon>
        <taxon>Lachnospiraceae incertae sedis</taxon>
        <taxon>Candidatus Fimicola</taxon>
    </lineage>
</organism>
<evidence type="ECO:0000256" key="12">
    <source>
        <dbReference type="ARBA" id="ARBA00048721"/>
    </source>
</evidence>
<dbReference type="GO" id="GO:0009435">
    <property type="term" value="P:NAD+ biosynthetic process"/>
    <property type="evidence" value="ECO:0007669"/>
    <property type="project" value="InterPro"/>
</dbReference>
<keyword evidence="3" id="KW-0662">Pyridine nucleotide biosynthesis</keyword>
<dbReference type="CDD" id="cd02165">
    <property type="entry name" value="NMNAT"/>
    <property type="match status" value="1"/>
</dbReference>
<keyword evidence="5" id="KW-0548">Nucleotidyltransferase</keyword>
<keyword evidence="7" id="KW-0547">Nucleotide-binding</keyword>
<keyword evidence="6" id="KW-0479">Metal-binding</keyword>
<comment type="pathway">
    <text evidence="2">Cofactor biosynthesis; NAD(+) biosynthesis; deamido-NAD(+) from nicotinate D-ribonucleotide: step 1/1.</text>
</comment>
<evidence type="ECO:0000256" key="10">
    <source>
        <dbReference type="ARBA" id="ARBA00023004"/>
    </source>
</evidence>
<keyword evidence="8 15" id="KW-0378">Hydrolase</keyword>
<evidence type="ECO:0000313" key="16">
    <source>
        <dbReference type="Proteomes" id="UP000823611"/>
    </source>
</evidence>
<evidence type="ECO:0000259" key="14">
    <source>
        <dbReference type="PROSITE" id="PS51831"/>
    </source>
</evidence>
<dbReference type="AlphaFoldDB" id="A0A9D9DVT6"/>
<dbReference type="Proteomes" id="UP000823611">
    <property type="component" value="Unassembled WGS sequence"/>
</dbReference>
<dbReference type="GO" id="GO:0004515">
    <property type="term" value="F:nicotinate-nucleotide adenylyltransferase activity"/>
    <property type="evidence" value="ECO:0007669"/>
    <property type="project" value="UniProtKB-EC"/>
</dbReference>
<comment type="function">
    <text evidence="1">Catalyzes the reversible adenylation of nicotinate mononucleotide (NaMN) to nicotinic acid adenine dinucleotide (NaAD).</text>
</comment>
<comment type="catalytic activity">
    <reaction evidence="12">
        <text>nicotinate beta-D-ribonucleotide + ATP + H(+) = deamido-NAD(+) + diphosphate</text>
        <dbReference type="Rhea" id="RHEA:22860"/>
        <dbReference type="ChEBI" id="CHEBI:15378"/>
        <dbReference type="ChEBI" id="CHEBI:30616"/>
        <dbReference type="ChEBI" id="CHEBI:33019"/>
        <dbReference type="ChEBI" id="CHEBI:57502"/>
        <dbReference type="ChEBI" id="CHEBI:58437"/>
        <dbReference type="EC" id="2.7.7.18"/>
    </reaction>
</comment>
<keyword evidence="9" id="KW-0067">ATP-binding</keyword>
<dbReference type="EC" id="3.6.1.41" evidence="15"/>
<dbReference type="Pfam" id="PF01966">
    <property type="entry name" value="HD"/>
    <property type="match status" value="1"/>
</dbReference>